<proteinExistence type="predicted"/>
<evidence type="ECO:0000313" key="1">
    <source>
        <dbReference type="EMBL" id="RCW64075.1"/>
    </source>
</evidence>
<dbReference type="Proteomes" id="UP000253647">
    <property type="component" value="Unassembled WGS sequence"/>
</dbReference>
<dbReference type="RefSeq" id="WP_114435183.1">
    <property type="nucleotide sequence ID" value="NZ_QPJI01000016.1"/>
</dbReference>
<accession>A0A368X8B1</accession>
<reference evidence="1 2" key="1">
    <citation type="submission" date="2018-07" db="EMBL/GenBank/DDBJ databases">
        <title>Freshwater and sediment microbial communities from various areas in North America, analyzing microbe dynamics in response to fracking.</title>
        <authorList>
            <person name="Lamendella R."/>
        </authorList>
    </citation>
    <scope>NUCLEOTIDE SEQUENCE [LARGE SCALE GENOMIC DNA]</scope>
    <source>
        <strain evidence="1 2">105B</strain>
    </source>
</reference>
<gene>
    <name evidence="1" type="ORF">DET61_116116</name>
</gene>
<dbReference type="AlphaFoldDB" id="A0A368X8B1"/>
<protein>
    <submittedName>
        <fullName evidence="1">Uncharacterized protein</fullName>
    </submittedName>
</protein>
<comment type="caution">
    <text evidence="1">The sequence shown here is derived from an EMBL/GenBank/DDBJ whole genome shotgun (WGS) entry which is preliminary data.</text>
</comment>
<name>A0A368X8B1_MARNT</name>
<sequence>MDIKQLEHLIRSQNLHVLQDTRVKAGDAMVFHAWDHKGHTTDLSKAHLFTLKEANLQKAERPTDQPYRLGDLIVAAGLSVDLARFPSPEQRAREVTKFCLDDDESEYVGPGPG</sequence>
<dbReference type="EMBL" id="QPJI01000016">
    <property type="protein sequence ID" value="RCW64075.1"/>
    <property type="molecule type" value="Genomic_DNA"/>
</dbReference>
<evidence type="ECO:0000313" key="2">
    <source>
        <dbReference type="Proteomes" id="UP000253647"/>
    </source>
</evidence>
<organism evidence="1 2">
    <name type="scientific">Marinobacter nauticus</name>
    <name type="common">Marinobacter hydrocarbonoclasticus</name>
    <name type="synonym">Marinobacter aquaeolei</name>
    <dbReference type="NCBI Taxonomy" id="2743"/>
    <lineage>
        <taxon>Bacteria</taxon>
        <taxon>Pseudomonadati</taxon>
        <taxon>Pseudomonadota</taxon>
        <taxon>Gammaproteobacteria</taxon>
        <taxon>Pseudomonadales</taxon>
        <taxon>Marinobacteraceae</taxon>
        <taxon>Marinobacter</taxon>
    </lineage>
</organism>